<evidence type="ECO:0000256" key="1">
    <source>
        <dbReference type="SAM" id="Phobius"/>
    </source>
</evidence>
<dbReference type="AlphaFoldDB" id="A0A380ZZG2"/>
<gene>
    <name evidence="2" type="ORF">NCTC11661_02087</name>
</gene>
<dbReference type="RefSeq" id="WP_002687834.1">
    <property type="nucleotide sequence ID" value="NZ_UFTJ01000003.1"/>
</dbReference>
<keyword evidence="1" id="KW-0812">Transmembrane</keyword>
<keyword evidence="1" id="KW-1133">Transmembrane helix</keyword>
<keyword evidence="1" id="KW-0472">Membrane</keyword>
<evidence type="ECO:0000313" key="3">
    <source>
        <dbReference type="Proteomes" id="UP000255515"/>
    </source>
</evidence>
<evidence type="ECO:0000313" key="2">
    <source>
        <dbReference type="EMBL" id="SUV52940.1"/>
    </source>
</evidence>
<feature type="transmembrane region" description="Helical" evidence="1">
    <location>
        <begin position="320"/>
        <end position="340"/>
    </location>
</feature>
<organism evidence="2 3">
    <name type="scientific">Bergeyella zoohelcum</name>
    <dbReference type="NCBI Taxonomy" id="1015"/>
    <lineage>
        <taxon>Bacteria</taxon>
        <taxon>Pseudomonadati</taxon>
        <taxon>Bacteroidota</taxon>
        <taxon>Flavobacteriia</taxon>
        <taxon>Flavobacteriales</taxon>
        <taxon>Weeksellaceae</taxon>
        <taxon>Bergeyella</taxon>
    </lineage>
</organism>
<reference evidence="2 3" key="1">
    <citation type="submission" date="2018-06" db="EMBL/GenBank/DDBJ databases">
        <authorList>
            <consortium name="Pathogen Informatics"/>
            <person name="Doyle S."/>
        </authorList>
    </citation>
    <scope>NUCLEOTIDE SEQUENCE [LARGE SCALE GENOMIC DNA]</scope>
    <source>
        <strain evidence="2 3">NCTC11661</strain>
    </source>
</reference>
<sequence>MKPIETLDIIVGNTNSYHDAIIKTYPKQQVFLALKEDDGIYVESIYGCLGKLFPEDETEIIDYLKNSEQYFIDAHIKKTYCKDKIYEGVVLLIQIYEKGQNFVVPRYDFVGNYISNYTEYDFTSIDEIKCAVKNQNSKITQDIIDYDNAKLIIAHQEVKVYFYSSLVGNLSKKKSEKIIPYLKDEHIDVIAHFEVREDSDEEEIMLNVIVEITRKAYLEYNKCLKNKSLLIDGVDVVRKVRKENFIHYYKVEDKDLNCLPEEIETFKANKAEEIKKPTDSDKEETPKNSLQTNLGCYGSIIISIFFLGYVIYSIVNNQNISNGAMIMIIVFVFVFGVMAMRGSRADSIQILEKKHGIKGDELVYIGVYAYGNLKADMTEFKKTFDTLKKGENLEIDFQELSVSSLKEADIYAFVDDEYLKLFYSIKNNVEVYFLNETKLIDIGTITLHDNVSTDDKYKGSIGIPIGGNISYIHPIFSNKKTEKRWIEITWHKDGIAQHLLCIVKNKYIYKDIENKLINKIHSIVHSEIEYETTFS</sequence>
<proteinExistence type="predicted"/>
<name>A0A380ZZG2_9FLAO</name>
<accession>A0A380ZZG2</accession>
<dbReference type="EMBL" id="UFTJ01000003">
    <property type="protein sequence ID" value="SUV52940.1"/>
    <property type="molecule type" value="Genomic_DNA"/>
</dbReference>
<dbReference type="Proteomes" id="UP000255515">
    <property type="component" value="Unassembled WGS sequence"/>
</dbReference>
<feature type="transmembrane region" description="Helical" evidence="1">
    <location>
        <begin position="294"/>
        <end position="314"/>
    </location>
</feature>
<protein>
    <submittedName>
        <fullName evidence="2">Uncharacterized protein</fullName>
    </submittedName>
</protein>